<protein>
    <submittedName>
        <fullName evidence="9">Uncharacterized protein</fullName>
    </submittedName>
</protein>
<sequence>MPEQTRSPPVASGPRGPPAHRQPPPSTQVAPLAPVLHLRGWPVVILSSLEAARDLLPRRGTRSSDRPRMLVAVELALKGMHMLAAVAMTRTGRYLVDSFPDLNRIPFLAGFVTPWKREAEAHFQRQCDLHGGSGASPPPDLPGVSARRCRAAPRLKNLPVFAFGFGRRTYPGRHIA</sequence>
<evidence type="ECO:0000313" key="10">
    <source>
        <dbReference type="Proteomes" id="UP001446871"/>
    </source>
</evidence>
<keyword evidence="6" id="KW-0408">Iron</keyword>
<reference evidence="9 10" key="1">
    <citation type="submission" date="2023-01" db="EMBL/GenBank/DDBJ databases">
        <title>Analysis of 21 Apiospora genomes using comparative genomics revels a genus with tremendous synthesis potential of carbohydrate active enzymes and secondary metabolites.</title>
        <authorList>
            <person name="Sorensen T."/>
        </authorList>
    </citation>
    <scope>NUCLEOTIDE SEQUENCE [LARGE SCALE GENOMIC DNA]</scope>
    <source>
        <strain evidence="9 10">CBS 83171</strain>
    </source>
</reference>
<dbReference type="Proteomes" id="UP001446871">
    <property type="component" value="Unassembled WGS sequence"/>
</dbReference>
<keyword evidence="7" id="KW-0503">Monooxygenase</keyword>
<dbReference type="InterPro" id="IPR050364">
    <property type="entry name" value="Cytochrome_P450_fung"/>
</dbReference>
<comment type="cofactor">
    <cofactor evidence="1">
        <name>heme</name>
        <dbReference type="ChEBI" id="CHEBI:30413"/>
    </cofactor>
</comment>
<dbReference type="EMBL" id="JAQQWM010000006">
    <property type="protein sequence ID" value="KAK8060082.1"/>
    <property type="molecule type" value="Genomic_DNA"/>
</dbReference>
<evidence type="ECO:0000256" key="2">
    <source>
        <dbReference type="ARBA" id="ARBA00010617"/>
    </source>
</evidence>
<accession>A0ABR1UN20</accession>
<organism evidence="9 10">
    <name type="scientific">Apiospora saccharicola</name>
    <dbReference type="NCBI Taxonomy" id="335842"/>
    <lineage>
        <taxon>Eukaryota</taxon>
        <taxon>Fungi</taxon>
        <taxon>Dikarya</taxon>
        <taxon>Ascomycota</taxon>
        <taxon>Pezizomycotina</taxon>
        <taxon>Sordariomycetes</taxon>
        <taxon>Xylariomycetidae</taxon>
        <taxon>Amphisphaeriales</taxon>
        <taxon>Apiosporaceae</taxon>
        <taxon>Apiospora</taxon>
    </lineage>
</organism>
<name>A0ABR1UN20_9PEZI</name>
<evidence type="ECO:0000256" key="4">
    <source>
        <dbReference type="ARBA" id="ARBA00022723"/>
    </source>
</evidence>
<gene>
    <name evidence="9" type="ORF">PG996_010012</name>
</gene>
<comment type="similarity">
    <text evidence="2">Belongs to the cytochrome P450 family.</text>
</comment>
<feature type="region of interest" description="Disordered" evidence="8">
    <location>
        <begin position="1"/>
        <end position="29"/>
    </location>
</feature>
<evidence type="ECO:0000256" key="5">
    <source>
        <dbReference type="ARBA" id="ARBA00023002"/>
    </source>
</evidence>
<keyword evidence="10" id="KW-1185">Reference proteome</keyword>
<evidence type="ECO:0000313" key="9">
    <source>
        <dbReference type="EMBL" id="KAK8060082.1"/>
    </source>
</evidence>
<evidence type="ECO:0000256" key="6">
    <source>
        <dbReference type="ARBA" id="ARBA00023004"/>
    </source>
</evidence>
<feature type="compositionally biased region" description="Pro residues" evidence="8">
    <location>
        <begin position="15"/>
        <end position="26"/>
    </location>
</feature>
<keyword evidence="3" id="KW-0349">Heme</keyword>
<evidence type="ECO:0000256" key="7">
    <source>
        <dbReference type="ARBA" id="ARBA00023033"/>
    </source>
</evidence>
<keyword evidence="4" id="KW-0479">Metal-binding</keyword>
<dbReference type="PANTHER" id="PTHR46300:SF1">
    <property type="entry name" value="P450, PUTATIVE (EUROFUNG)-RELATED"/>
    <property type="match status" value="1"/>
</dbReference>
<dbReference type="PANTHER" id="PTHR46300">
    <property type="entry name" value="P450, PUTATIVE (EUROFUNG)-RELATED-RELATED"/>
    <property type="match status" value="1"/>
</dbReference>
<keyword evidence="5" id="KW-0560">Oxidoreductase</keyword>
<comment type="caution">
    <text evidence="9">The sequence shown here is derived from an EMBL/GenBank/DDBJ whole genome shotgun (WGS) entry which is preliminary data.</text>
</comment>
<evidence type="ECO:0000256" key="3">
    <source>
        <dbReference type="ARBA" id="ARBA00022617"/>
    </source>
</evidence>
<evidence type="ECO:0000256" key="8">
    <source>
        <dbReference type="SAM" id="MobiDB-lite"/>
    </source>
</evidence>
<proteinExistence type="inferred from homology"/>
<evidence type="ECO:0000256" key="1">
    <source>
        <dbReference type="ARBA" id="ARBA00001971"/>
    </source>
</evidence>